<dbReference type="EMBL" id="FNVO01000046">
    <property type="protein sequence ID" value="SEG94334.1"/>
    <property type="molecule type" value="Genomic_DNA"/>
</dbReference>
<dbReference type="InterPro" id="IPR009078">
    <property type="entry name" value="Ferritin-like_SF"/>
</dbReference>
<dbReference type="RefSeq" id="WP_103944833.1">
    <property type="nucleotide sequence ID" value="NZ_FNVO01000046.1"/>
</dbReference>
<organism evidence="1 2">
    <name type="scientific">Thermomonospora echinospora</name>
    <dbReference type="NCBI Taxonomy" id="1992"/>
    <lineage>
        <taxon>Bacteria</taxon>
        <taxon>Bacillati</taxon>
        <taxon>Actinomycetota</taxon>
        <taxon>Actinomycetes</taxon>
        <taxon>Streptosporangiales</taxon>
        <taxon>Thermomonosporaceae</taxon>
        <taxon>Thermomonospora</taxon>
    </lineage>
</organism>
<dbReference type="AlphaFoldDB" id="A0A1H6EBP8"/>
<protein>
    <recommendedName>
        <fullName evidence="3">Ferritin-like domain-containing protein</fullName>
    </recommendedName>
</protein>
<keyword evidence="2" id="KW-1185">Reference proteome</keyword>
<proteinExistence type="predicted"/>
<dbReference type="OrthoDB" id="2452142at2"/>
<reference evidence="2" key="1">
    <citation type="submission" date="2016-10" db="EMBL/GenBank/DDBJ databases">
        <authorList>
            <person name="Varghese N."/>
            <person name="Submissions S."/>
        </authorList>
    </citation>
    <scope>NUCLEOTIDE SEQUENCE [LARGE SCALE GENOMIC DNA]</scope>
    <source>
        <strain evidence="2">DSM 43163</strain>
    </source>
</reference>
<name>A0A1H6EBP8_9ACTN</name>
<dbReference type="SUPFAM" id="SSF47240">
    <property type="entry name" value="Ferritin-like"/>
    <property type="match status" value="1"/>
</dbReference>
<evidence type="ECO:0008006" key="3">
    <source>
        <dbReference type="Google" id="ProtNLM"/>
    </source>
</evidence>
<sequence length="186" mass="20673">MSTAGTSGPVLVELDEELWSDWRDRIAAWLGNVTMTQSTFRRMAGDTAEKISEPHIKRYLTEIAEEAGRHEQKIDDLYRIIGRQASGGRRLGAAAMSRVQQVMGQLVGKAGGAPRAEWNLLRQLLPVNLDSIGAFSTAQQLGLALGLHEFAESIFPIVRRKEEHQLLIMEFMLEMGPQAILYRGGV</sequence>
<gene>
    <name evidence="1" type="ORF">SAMN04489712_14618</name>
</gene>
<accession>A0A1H6EBP8</accession>
<evidence type="ECO:0000313" key="2">
    <source>
        <dbReference type="Proteomes" id="UP000236723"/>
    </source>
</evidence>
<dbReference type="Proteomes" id="UP000236723">
    <property type="component" value="Unassembled WGS sequence"/>
</dbReference>
<evidence type="ECO:0000313" key="1">
    <source>
        <dbReference type="EMBL" id="SEG94334.1"/>
    </source>
</evidence>